<keyword evidence="4" id="KW-0472">Membrane</keyword>
<proteinExistence type="predicted"/>
<keyword evidence="1" id="KW-0677">Repeat</keyword>
<dbReference type="Pfam" id="PF13432">
    <property type="entry name" value="TPR_16"/>
    <property type="match status" value="1"/>
</dbReference>
<dbReference type="PANTHER" id="PTHR44858:SF1">
    <property type="entry name" value="UDP-N-ACETYLGLUCOSAMINE--PEPTIDE N-ACETYLGLUCOSAMINYLTRANSFERASE SPINDLY-RELATED"/>
    <property type="match status" value="1"/>
</dbReference>
<keyword evidence="6" id="KW-1185">Reference proteome</keyword>
<dbReference type="AlphaFoldDB" id="A0A5C5VHZ7"/>
<feature type="transmembrane region" description="Helical" evidence="4">
    <location>
        <begin position="226"/>
        <end position="251"/>
    </location>
</feature>
<feature type="transmembrane region" description="Helical" evidence="4">
    <location>
        <begin position="271"/>
        <end position="300"/>
    </location>
</feature>
<keyword evidence="4" id="KW-1133">Transmembrane helix</keyword>
<dbReference type="PROSITE" id="PS50005">
    <property type="entry name" value="TPR"/>
    <property type="match status" value="1"/>
</dbReference>
<feature type="transmembrane region" description="Helical" evidence="4">
    <location>
        <begin position="312"/>
        <end position="330"/>
    </location>
</feature>
<feature type="repeat" description="TPR" evidence="3">
    <location>
        <begin position="172"/>
        <end position="205"/>
    </location>
</feature>
<dbReference type="Gene3D" id="1.25.40.10">
    <property type="entry name" value="Tetratricopeptide repeat domain"/>
    <property type="match status" value="2"/>
</dbReference>
<organism evidence="5 6">
    <name type="scientific">Posidoniimonas corsicana</name>
    <dbReference type="NCBI Taxonomy" id="1938618"/>
    <lineage>
        <taxon>Bacteria</taxon>
        <taxon>Pseudomonadati</taxon>
        <taxon>Planctomycetota</taxon>
        <taxon>Planctomycetia</taxon>
        <taxon>Pirellulales</taxon>
        <taxon>Lacipirellulaceae</taxon>
        <taxon>Posidoniimonas</taxon>
    </lineage>
</organism>
<feature type="transmembrane region" description="Helical" evidence="4">
    <location>
        <begin position="398"/>
        <end position="423"/>
    </location>
</feature>
<evidence type="ECO:0000256" key="2">
    <source>
        <dbReference type="ARBA" id="ARBA00022803"/>
    </source>
</evidence>
<keyword evidence="4" id="KW-0812">Transmembrane</keyword>
<dbReference type="InterPro" id="IPR050498">
    <property type="entry name" value="Ycf3"/>
</dbReference>
<dbReference type="EMBL" id="SIHJ01000001">
    <property type="protein sequence ID" value="TWT37302.1"/>
    <property type="molecule type" value="Genomic_DNA"/>
</dbReference>
<accession>A0A5C5VHZ7</accession>
<protein>
    <submittedName>
        <fullName evidence="5">Cellulose synthase subunit BcsC</fullName>
    </submittedName>
</protein>
<dbReference type="InterPro" id="IPR019734">
    <property type="entry name" value="TPR_rpt"/>
</dbReference>
<keyword evidence="2 3" id="KW-0802">TPR repeat</keyword>
<sequence length="430" mass="47747">MISPHLQRAQILIEQHRCRDAEKELGLAIGQDPDDAWAHALLAICLSDRGAHHEASERARQAVGLAPDSPQVRQLAARVELSRNALDTAERLFTEAIQLNPGDEDSYAGRASVHARRKAWRAALADVDQALAIDPENIEAINLRSLANRGLGRSDAGRQDVEQALRVDPNDAASHANLGWSCLERHDLTQAERHFREALRLDPSLEWARVGVLETTKARFPIYRWLLSYFLWMARLTGKAQFAILFGLYFVNRAVSSAAEAYPAWAPVLQPLSWLYLMFCVMTWFIQPLGNATLLLHPFARMALNKREKTEALIVGGLFTTMLSLIVGSFFDPTNICKALTLLLGVPALPFGLSWRFKHPKPWRIMMLITSGVLLCELAFCIQVALNVGWVALPTGSLGLVSLGAQLFLFSPLAVLIGANLLAAKNWRLQ</sequence>
<dbReference type="SUPFAM" id="SSF48452">
    <property type="entry name" value="TPR-like"/>
    <property type="match status" value="2"/>
</dbReference>
<dbReference type="SMART" id="SM00028">
    <property type="entry name" value="TPR"/>
    <property type="match status" value="6"/>
</dbReference>
<feature type="transmembrane region" description="Helical" evidence="4">
    <location>
        <begin position="365"/>
        <end position="386"/>
    </location>
</feature>
<dbReference type="InterPro" id="IPR011990">
    <property type="entry name" value="TPR-like_helical_dom_sf"/>
</dbReference>
<gene>
    <name evidence="5" type="ORF">KOR34_22500</name>
</gene>
<name>A0A5C5VHZ7_9BACT</name>
<dbReference type="Pfam" id="PF14559">
    <property type="entry name" value="TPR_19"/>
    <property type="match status" value="1"/>
</dbReference>
<evidence type="ECO:0000256" key="1">
    <source>
        <dbReference type="ARBA" id="ARBA00022737"/>
    </source>
</evidence>
<evidence type="ECO:0000313" key="5">
    <source>
        <dbReference type="EMBL" id="TWT37302.1"/>
    </source>
</evidence>
<comment type="caution">
    <text evidence="5">The sequence shown here is derived from an EMBL/GenBank/DDBJ whole genome shotgun (WGS) entry which is preliminary data.</text>
</comment>
<dbReference type="PANTHER" id="PTHR44858">
    <property type="entry name" value="TETRATRICOPEPTIDE REPEAT PROTEIN 6"/>
    <property type="match status" value="1"/>
</dbReference>
<dbReference type="RefSeq" id="WP_146564646.1">
    <property type="nucleotide sequence ID" value="NZ_SIHJ01000001.1"/>
</dbReference>
<dbReference type="Proteomes" id="UP000316714">
    <property type="component" value="Unassembled WGS sequence"/>
</dbReference>
<reference evidence="5 6" key="1">
    <citation type="submission" date="2019-02" db="EMBL/GenBank/DDBJ databases">
        <title>Deep-cultivation of Planctomycetes and their phenomic and genomic characterization uncovers novel biology.</title>
        <authorList>
            <person name="Wiegand S."/>
            <person name="Jogler M."/>
            <person name="Boedeker C."/>
            <person name="Pinto D."/>
            <person name="Vollmers J."/>
            <person name="Rivas-Marin E."/>
            <person name="Kohn T."/>
            <person name="Peeters S.H."/>
            <person name="Heuer A."/>
            <person name="Rast P."/>
            <person name="Oberbeckmann S."/>
            <person name="Bunk B."/>
            <person name="Jeske O."/>
            <person name="Meyerdierks A."/>
            <person name="Storesund J.E."/>
            <person name="Kallscheuer N."/>
            <person name="Luecker S."/>
            <person name="Lage O.M."/>
            <person name="Pohl T."/>
            <person name="Merkel B.J."/>
            <person name="Hornburger P."/>
            <person name="Mueller R.-W."/>
            <person name="Bruemmer F."/>
            <person name="Labrenz M."/>
            <person name="Spormann A.M."/>
            <person name="Op Den Camp H."/>
            <person name="Overmann J."/>
            <person name="Amann R."/>
            <person name="Jetten M.S.M."/>
            <person name="Mascher T."/>
            <person name="Medema M.H."/>
            <person name="Devos D.P."/>
            <person name="Kaster A.-K."/>
            <person name="Ovreas L."/>
            <person name="Rohde M."/>
            <person name="Galperin M.Y."/>
            <person name="Jogler C."/>
        </authorList>
    </citation>
    <scope>NUCLEOTIDE SEQUENCE [LARGE SCALE GENOMIC DNA]</scope>
    <source>
        <strain evidence="5 6">KOR34</strain>
    </source>
</reference>
<evidence type="ECO:0000256" key="4">
    <source>
        <dbReference type="SAM" id="Phobius"/>
    </source>
</evidence>
<dbReference type="OrthoDB" id="267088at2"/>
<evidence type="ECO:0000313" key="6">
    <source>
        <dbReference type="Proteomes" id="UP000316714"/>
    </source>
</evidence>
<evidence type="ECO:0000256" key="3">
    <source>
        <dbReference type="PROSITE-ProRule" id="PRU00339"/>
    </source>
</evidence>